<dbReference type="Pfam" id="PF01499">
    <property type="entry name" value="Herpes_UL25"/>
    <property type="match status" value="1"/>
</dbReference>
<dbReference type="GO" id="GO:0019072">
    <property type="term" value="P:viral genome packaging"/>
    <property type="evidence" value="ECO:0007669"/>
    <property type="project" value="InterPro"/>
</dbReference>
<keyword evidence="7" id="KW-1160">Virus entry into host cell</keyword>
<evidence type="ECO:0000256" key="2">
    <source>
        <dbReference type="ARBA" id="ARBA00022561"/>
    </source>
</evidence>
<evidence type="ECO:0000256" key="8">
    <source>
        <dbReference type="SAM" id="MobiDB-lite"/>
    </source>
</evidence>
<dbReference type="GO" id="GO:0019028">
    <property type="term" value="C:viral capsid"/>
    <property type="evidence" value="ECO:0007669"/>
    <property type="project" value="UniProtKB-KW"/>
</dbReference>
<proteinExistence type="predicted"/>
<keyword evidence="3" id="KW-1048">Host nucleus</keyword>
<sequence>MFEPHLEALWMPGRSGPARVVLPSRRNLLRPRNYPLYRALDRTRDLPARGDLLRDNEGLRAQKFAARAATERLEENILTTVPEVITRLDELEEDVLKIEEDLEAEPAAEPCPPTNADAPAAAAPSPATEGRSGVQIVKNDAPFLFGGESLQLDFLRTVFVAEGSPGFGAWYKKLQAYAEAAEPALNRIVNIREGRTSQSFLAAVLRTLRSVTQLYVGRNEYTGFETGVLILGMLQESIDGRRFEGGFEELLLTLDQSLAIFEKALDREKKISFQFGVSDTDRRVHLFGTPPVGRYAKGLLDAHTVYRLLVREGVLAPSKGGELRGQQTVIDPDDARRLDRTAGRAADLFPGRPLLRLNRQETLVRAGIDAACYLLLLKRLVHNTDVYDPSGVRFRLQAFVGGGLSARLRRGAEAGAGNASRDSNFQFLLRRYVLPLYQRDKAGTEISTLFPGLIALVLAGFRSVNRRDAVVAGADYEQLTRFVIGLLTKKDRAAEDVVLNHDAITLEAERGLGQLLSVPLLRSALRENGTLDQFDARADYDLLYFLCLGFIPTLTID</sequence>
<dbReference type="GO" id="GO:0075732">
    <property type="term" value="P:viral penetration into host nucleus"/>
    <property type="evidence" value="ECO:0007669"/>
    <property type="project" value="UniProtKB-KW"/>
</dbReference>
<dbReference type="GO" id="GO:0043657">
    <property type="term" value="C:host cell"/>
    <property type="evidence" value="ECO:0007669"/>
    <property type="project" value="GOC"/>
</dbReference>
<feature type="region of interest" description="Disordered" evidence="8">
    <location>
        <begin position="104"/>
        <end position="132"/>
    </location>
</feature>
<protein>
    <submittedName>
        <fullName evidence="9">UL25</fullName>
    </submittedName>
</protein>
<evidence type="ECO:0000256" key="3">
    <source>
        <dbReference type="ARBA" id="ARBA00022562"/>
    </source>
</evidence>
<organism evidence="9">
    <name type="scientific">Fibropapilloma-associated turtle herpesvirus</name>
    <dbReference type="NCBI Taxonomy" id="256817"/>
    <lineage>
        <taxon>Viruses</taxon>
        <taxon>Duplodnaviria</taxon>
        <taxon>Heunggongvirae</taxon>
        <taxon>Peploviricota</taxon>
        <taxon>Herviviricetes</taxon>
        <taxon>Herpesvirales</taxon>
        <taxon>Orthoherpesviridae</taxon>
        <taxon>Alphaherpesvirinae</taxon>
        <taxon>Scutavirus</taxon>
        <taxon>Scutavirus chelonidalpha5</taxon>
    </lineage>
</organism>
<gene>
    <name evidence="9" type="primary">UL25</name>
</gene>
<keyword evidence="2" id="KW-0167">Capsid protein</keyword>
<dbReference type="EMBL" id="AY644454">
    <property type="protein sequence ID" value="AAU84529.1"/>
    <property type="molecule type" value="Genomic_DNA"/>
</dbReference>
<reference evidence="9" key="2">
    <citation type="submission" date="2004-06" db="EMBL/GenBank/DDBJ databases">
        <authorList>
            <person name="Herbst L.H."/>
            <person name="Ene A.R."/>
            <person name="Su M."/>
            <person name="DeSalle R."/>
            <person name="Lenz J."/>
        </authorList>
    </citation>
    <scope>NUCLEOTIDE SEQUENCE</scope>
    <source>
        <strain evidence="9">FL var A</strain>
    </source>
</reference>
<dbReference type="GO" id="GO:0046718">
    <property type="term" value="P:symbiont entry into host cell"/>
    <property type="evidence" value="ECO:0007669"/>
    <property type="project" value="UniProtKB-KW"/>
</dbReference>
<evidence type="ECO:0000256" key="4">
    <source>
        <dbReference type="ARBA" id="ARBA00022612"/>
    </source>
</evidence>
<evidence type="ECO:0000256" key="6">
    <source>
        <dbReference type="ARBA" id="ARBA00023219"/>
    </source>
</evidence>
<evidence type="ECO:0000256" key="7">
    <source>
        <dbReference type="ARBA" id="ARBA00023296"/>
    </source>
</evidence>
<name>Q5Y965_9ALPH</name>
<evidence type="ECO:0000313" key="9">
    <source>
        <dbReference type="EMBL" id="AAU84529.1"/>
    </source>
</evidence>
<keyword evidence="6" id="KW-0231">Viral genome packaging</keyword>
<feature type="compositionally biased region" description="Low complexity" evidence="8">
    <location>
        <begin position="114"/>
        <end position="127"/>
    </location>
</feature>
<evidence type="ECO:0000256" key="1">
    <source>
        <dbReference type="ARBA" id="ARBA00022524"/>
    </source>
</evidence>
<keyword evidence="1" id="KW-1163">Viral penetration into host nucleus</keyword>
<evidence type="ECO:0000256" key="5">
    <source>
        <dbReference type="ARBA" id="ARBA00022844"/>
    </source>
</evidence>
<dbReference type="InterPro" id="IPR002493">
    <property type="entry name" value="Herpes_UL25"/>
</dbReference>
<accession>Q5Y965</accession>
<keyword evidence="4" id="KW-1188">Viral release from host cell</keyword>
<keyword evidence="5" id="KW-0946">Virion</keyword>
<reference evidence="9" key="1">
    <citation type="journal article" date="2004" name="Curr. Biol.">
        <title>Tumor outbreaks in marine turtles are not due to recent herpesvirus mutations.</title>
        <authorList>
            <person name="Herbst L."/>
            <person name="Ene A."/>
            <person name="Su M."/>
            <person name="Desalle R."/>
            <person name="Lenz J."/>
        </authorList>
    </citation>
    <scope>NUCLEOTIDE SEQUENCE</scope>
    <source>
        <strain evidence="9">FL var A</strain>
    </source>
</reference>